<feature type="signal peptide" evidence="1">
    <location>
        <begin position="1"/>
        <end position="19"/>
    </location>
</feature>
<dbReference type="OrthoDB" id="2485468at2"/>
<protein>
    <submittedName>
        <fullName evidence="2">WG containing repeat-containing protein</fullName>
    </submittedName>
</protein>
<reference evidence="2 3" key="1">
    <citation type="submission" date="2016-11" db="EMBL/GenBank/DDBJ databases">
        <authorList>
            <person name="Jaros S."/>
            <person name="Januszkiewicz K."/>
            <person name="Wedrychowicz H."/>
        </authorList>
    </citation>
    <scope>NUCLEOTIDE SEQUENCE [LARGE SCALE GENOMIC DNA]</scope>
    <source>
        <strain evidence="2 3">DSM 24574</strain>
    </source>
</reference>
<proteinExistence type="predicted"/>
<evidence type="ECO:0000313" key="3">
    <source>
        <dbReference type="Proteomes" id="UP000184212"/>
    </source>
</evidence>
<dbReference type="Proteomes" id="UP000184212">
    <property type="component" value="Unassembled WGS sequence"/>
</dbReference>
<dbReference type="InterPro" id="IPR032774">
    <property type="entry name" value="WG_beta_rep"/>
</dbReference>
<accession>A0A1M5NI30</accession>
<feature type="chain" id="PRO_5012906380" evidence="1">
    <location>
        <begin position="20"/>
        <end position="707"/>
    </location>
</feature>
<dbReference type="EMBL" id="FQWQ01000001">
    <property type="protein sequence ID" value="SHG89234.1"/>
    <property type="molecule type" value="Genomic_DNA"/>
</dbReference>
<dbReference type="AlphaFoldDB" id="A0A1M5NI30"/>
<evidence type="ECO:0000313" key="2">
    <source>
        <dbReference type="EMBL" id="SHG89234.1"/>
    </source>
</evidence>
<dbReference type="Pfam" id="PF14903">
    <property type="entry name" value="WG_beta_rep"/>
    <property type="match status" value="5"/>
</dbReference>
<evidence type="ECO:0000256" key="1">
    <source>
        <dbReference type="SAM" id="SignalP"/>
    </source>
</evidence>
<dbReference type="RefSeq" id="WP_073133864.1">
    <property type="nucleotide sequence ID" value="NZ_FQWQ01000001.1"/>
</dbReference>
<dbReference type="STRING" id="947013.SAMN04488109_2357"/>
<keyword evidence="1" id="KW-0732">Signal</keyword>
<dbReference type="PANTHER" id="PTHR37841:SF1">
    <property type="entry name" value="DUF3298 DOMAIN-CONTAINING PROTEIN"/>
    <property type="match status" value="1"/>
</dbReference>
<dbReference type="PANTHER" id="PTHR37841">
    <property type="entry name" value="GLR2918 PROTEIN"/>
    <property type="match status" value="1"/>
</dbReference>
<keyword evidence="3" id="KW-1185">Reference proteome</keyword>
<gene>
    <name evidence="2" type="ORF">SAMN04488109_2357</name>
</gene>
<organism evidence="2 3">
    <name type="scientific">Chryseolinea serpens</name>
    <dbReference type="NCBI Taxonomy" id="947013"/>
    <lineage>
        <taxon>Bacteria</taxon>
        <taxon>Pseudomonadati</taxon>
        <taxon>Bacteroidota</taxon>
        <taxon>Cytophagia</taxon>
        <taxon>Cytophagales</taxon>
        <taxon>Fulvivirgaceae</taxon>
        <taxon>Chryseolinea</taxon>
    </lineage>
</organism>
<sequence length="707" mass="80043">MKGVYCFFWLVLTTFFAAANGLSVFEENGKVGLRNEQGKILIPARYEALGWSDGNFSTLTAVTGYKLDGKWGLISLENHLVTKAEFEDLFPADASLVYARKKSPISLRIVSGCLMASSGKEIIPFEYDGIALSGIRAVVFTKVGNQYRYGLIDLENKTIIPQQYYAIRSIGSLRYAVENFDNKTALFTESGKQVTGFTIDSLSLFKKNYAVIYQGMQQGLIDREGQVKLEPTYREIRLEDDGTVKARQTDEWLFLDGQNKLQQKVQADSIIALGKNLLKVCTAGLIQLEDYSLKPFFASNFSSLGKFVRGKALFTKEKKYGVIGQDGKILIEAKYDNLVVNYPYYISNTRQNGKDNWIVLDSLGKPIHTKPYERIHPFNGQLFPVVVRNYWGALDPSGKEVIACTYDSILQQLHQNLVVKFHSQYGIINQHEEWLVTPRQTKLKLVSADRYVETAGKNTYLKSFDNNVIYFSENPMEINEQRIVERLPSGTSWEVDLNGVIVNRQVQPEGAVEKVYPESEGLRGIKKNGQYGFVDPQGRLRVANRYDGIQAFSEQLAAVKIRGKWGFISREDKIIIQPVYEEVTPFQKGFSLVKQKGLQGLIDIKGIVILPPRYESVTILPHGNLLIRQDKLMGLADNTGRVIINPKYHSLQDLNNNYVIVERDGLYGVITLQGISTVPLMYDYIVYDPYNNSFIARKKSEWRAVPL</sequence>
<name>A0A1M5NI30_9BACT</name>